<gene>
    <name evidence="1" type="ORF">E8P82_08115</name>
</gene>
<dbReference type="RefSeq" id="WP_136454003.1">
    <property type="nucleotide sequence ID" value="NZ_SSWH01000006.1"/>
</dbReference>
<dbReference type="AlphaFoldDB" id="A0A4S5E4L6"/>
<dbReference type="EMBL" id="SSWH01000006">
    <property type="protein sequence ID" value="THJ66425.1"/>
    <property type="molecule type" value="Genomic_DNA"/>
</dbReference>
<comment type="caution">
    <text evidence="1">The sequence shown here is derived from an EMBL/GenBank/DDBJ whole genome shotgun (WGS) entry which is preliminary data.</text>
</comment>
<evidence type="ECO:0000313" key="1">
    <source>
        <dbReference type="EMBL" id="THJ66425.1"/>
    </source>
</evidence>
<evidence type="ECO:0000313" key="2">
    <source>
        <dbReference type="Proteomes" id="UP000305233"/>
    </source>
</evidence>
<dbReference type="Proteomes" id="UP000305233">
    <property type="component" value="Unassembled WGS sequence"/>
</dbReference>
<proteinExistence type="predicted"/>
<name>A0A4S5E4L6_9MICC</name>
<keyword evidence="2" id="KW-1185">Reference proteome</keyword>
<protein>
    <submittedName>
        <fullName evidence="1">Uncharacterized protein</fullName>
    </submittedName>
</protein>
<reference evidence="1 2" key="1">
    <citation type="submission" date="2019-04" db="EMBL/GenBank/DDBJ databases">
        <authorList>
            <person name="Liu Q."/>
            <person name="Xin Y.-H."/>
        </authorList>
    </citation>
    <scope>NUCLEOTIDE SEQUENCE [LARGE SCALE GENOMIC DNA]</scope>
    <source>
        <strain evidence="1 2">AM23</strain>
    </source>
</reference>
<sequence length="165" mass="17246">MLRHLHGAQNSRPSSRVGIRWQWYWWFPRRGSSGSSSGRLVPARAERNLLTGAGFALSRRDHLPWLDAAAAPAVALFSTALVQQLTTDVDGTPGTVTMQGLLGAVLGRGILCTARTVLPPSGHRMLRRRLLAAVALGREGAAAATATIPAVSGSSTAGTGGRDAG</sequence>
<organism evidence="1 2">
    <name type="scientific">Arthrobacter echini</name>
    <dbReference type="NCBI Taxonomy" id="1529066"/>
    <lineage>
        <taxon>Bacteria</taxon>
        <taxon>Bacillati</taxon>
        <taxon>Actinomycetota</taxon>
        <taxon>Actinomycetes</taxon>
        <taxon>Micrococcales</taxon>
        <taxon>Micrococcaceae</taxon>
        <taxon>Arthrobacter</taxon>
    </lineage>
</organism>
<accession>A0A4S5E4L6</accession>